<reference evidence="4" key="1">
    <citation type="submission" date="2020-06" db="EMBL/GenBank/DDBJ databases">
        <authorList>
            <person name="Li T."/>
            <person name="Hu X."/>
            <person name="Zhang T."/>
            <person name="Song X."/>
            <person name="Zhang H."/>
            <person name="Dai N."/>
            <person name="Sheng W."/>
            <person name="Hou X."/>
            <person name="Wei L."/>
        </authorList>
    </citation>
    <scope>NUCLEOTIDE SEQUENCE</scope>
    <source>
        <strain evidence="4">KEN1</strain>
        <tissue evidence="4">Leaf</tissue>
    </source>
</reference>
<dbReference type="Pfam" id="PF17919">
    <property type="entry name" value="RT_RNaseH_2"/>
    <property type="match status" value="1"/>
</dbReference>
<sequence length="728" mass="81197">MEEAQAAKKETRGEKRKEIKEETPSKKPRVDLRERKPPFQRGRSQTNLRSKGENDDIPRKGVIRMIAGGPSGGDSHQARKSQVREAHQISIKEVLDVETMEDAPLIQFGRAERSSPQTMHNDALVITAMLANYDIGRIFIDSGSSADILFGEAYDQIQLGDVSLEKVNILLYEFAGEVVHPRGMVSLPLTMGRGTARKTCLLKFLVVDVPSAYNVILGRPTLNTFQAVISTYHMKIKFPTPGGIGEVQGDPLQSRRCYVDAVRRGEKRGGDDTQDKAPPNKKGKAPEEKISKATETPAKVQPAEELLNIQIIPGDPDKTTRIGSHLGEEAKKGITLCLQRNADIFAWTPQDLEGIDPQDKIIQAEVNKPMAAQCGISTKTRRKMENVHRFPRLEQSMPQRFLSTTTNRSARGFHIRLRIAQHDGCLTRIPSDHASPRGPEEGRNLEVYVDDMLVKSKKAADHVKDLEETFSVLRKYKLKLNPAKCAFGVQGGRFLGFMVTQRGIEANPLKIKAIIYMKAPTCLNEAQRLIGRIAALSRFISKSAEKSQPFFKTLRKAKTFEWGTPCQLAFEELKAYLARLPLLVKPSPGEALYLYLSAAPQAVGSVLIREEDGKQLPIYYVSKVLNRAEGRYTPIEKMALALVVTARRLGPYFLSHPIGIRTNTPLKQTLGKPDTSGRLVKWAMELSEYDISYLPRTTIKAQALADFASEMTEMTIKGHLKIRSGCYT</sequence>
<dbReference type="InterPro" id="IPR041577">
    <property type="entry name" value="RT_RNaseH_2"/>
</dbReference>
<organism evidence="4">
    <name type="scientific">Sesamum latifolium</name>
    <dbReference type="NCBI Taxonomy" id="2727402"/>
    <lineage>
        <taxon>Eukaryota</taxon>
        <taxon>Viridiplantae</taxon>
        <taxon>Streptophyta</taxon>
        <taxon>Embryophyta</taxon>
        <taxon>Tracheophyta</taxon>
        <taxon>Spermatophyta</taxon>
        <taxon>Magnoliopsida</taxon>
        <taxon>eudicotyledons</taxon>
        <taxon>Gunneridae</taxon>
        <taxon>Pentapetalae</taxon>
        <taxon>asterids</taxon>
        <taxon>lamiids</taxon>
        <taxon>Lamiales</taxon>
        <taxon>Pedaliaceae</taxon>
        <taxon>Sesamum</taxon>
    </lineage>
</organism>
<feature type="domain" description="Reverse transcriptase" evidence="2">
    <location>
        <begin position="442"/>
        <end position="498"/>
    </location>
</feature>
<proteinExistence type="predicted"/>
<reference evidence="4" key="2">
    <citation type="journal article" date="2024" name="Plant">
        <title>Genomic evolution and insights into agronomic trait innovations of Sesamum species.</title>
        <authorList>
            <person name="Miao H."/>
            <person name="Wang L."/>
            <person name="Qu L."/>
            <person name="Liu H."/>
            <person name="Sun Y."/>
            <person name="Le M."/>
            <person name="Wang Q."/>
            <person name="Wei S."/>
            <person name="Zheng Y."/>
            <person name="Lin W."/>
            <person name="Duan Y."/>
            <person name="Cao H."/>
            <person name="Xiong S."/>
            <person name="Wang X."/>
            <person name="Wei L."/>
            <person name="Li C."/>
            <person name="Ma Q."/>
            <person name="Ju M."/>
            <person name="Zhao R."/>
            <person name="Li G."/>
            <person name="Mu C."/>
            <person name="Tian Q."/>
            <person name="Mei H."/>
            <person name="Zhang T."/>
            <person name="Gao T."/>
            <person name="Zhang H."/>
        </authorList>
    </citation>
    <scope>NUCLEOTIDE SEQUENCE</scope>
    <source>
        <strain evidence="4">KEN1</strain>
    </source>
</reference>
<dbReference type="InterPro" id="IPR043128">
    <property type="entry name" value="Rev_trsase/Diguanyl_cyclase"/>
</dbReference>
<name>A0AAW2Y6N8_9LAMI</name>
<evidence type="ECO:0000313" key="4">
    <source>
        <dbReference type="EMBL" id="KAL0461370.1"/>
    </source>
</evidence>
<feature type="compositionally biased region" description="Basic and acidic residues" evidence="1">
    <location>
        <begin position="50"/>
        <end position="59"/>
    </location>
</feature>
<dbReference type="InterPro" id="IPR000477">
    <property type="entry name" value="RT_dom"/>
</dbReference>
<dbReference type="EMBL" id="JACGWN010000001">
    <property type="protein sequence ID" value="KAL0461370.1"/>
    <property type="molecule type" value="Genomic_DNA"/>
</dbReference>
<feature type="region of interest" description="Disordered" evidence="1">
    <location>
        <begin position="1"/>
        <end position="59"/>
    </location>
</feature>
<dbReference type="InterPro" id="IPR021109">
    <property type="entry name" value="Peptidase_aspartic_dom_sf"/>
</dbReference>
<dbReference type="PANTHER" id="PTHR48475">
    <property type="entry name" value="RIBONUCLEASE H"/>
    <property type="match status" value="1"/>
</dbReference>
<dbReference type="Gene3D" id="3.30.70.270">
    <property type="match status" value="2"/>
</dbReference>
<dbReference type="AlphaFoldDB" id="A0AAW2Y6N8"/>
<evidence type="ECO:0000256" key="1">
    <source>
        <dbReference type="SAM" id="MobiDB-lite"/>
    </source>
</evidence>
<feature type="compositionally biased region" description="Basic and acidic residues" evidence="1">
    <location>
        <begin position="1"/>
        <end position="37"/>
    </location>
</feature>
<gene>
    <name evidence="4" type="ORF">Slati_0024600</name>
</gene>
<evidence type="ECO:0000259" key="2">
    <source>
        <dbReference type="Pfam" id="PF00078"/>
    </source>
</evidence>
<comment type="caution">
    <text evidence="4">The sequence shown here is derived from an EMBL/GenBank/DDBJ whole genome shotgun (WGS) entry which is preliminary data.</text>
</comment>
<dbReference type="SUPFAM" id="SSF56672">
    <property type="entry name" value="DNA/RNA polymerases"/>
    <property type="match status" value="1"/>
</dbReference>
<feature type="region of interest" description="Disordered" evidence="1">
    <location>
        <begin position="264"/>
        <end position="298"/>
    </location>
</feature>
<dbReference type="Gene3D" id="2.40.70.10">
    <property type="entry name" value="Acid Proteases"/>
    <property type="match status" value="1"/>
</dbReference>
<accession>A0AAW2Y6N8</accession>
<feature type="region of interest" description="Disordered" evidence="1">
    <location>
        <begin position="66"/>
        <end position="85"/>
    </location>
</feature>
<evidence type="ECO:0000259" key="3">
    <source>
        <dbReference type="Pfam" id="PF17919"/>
    </source>
</evidence>
<feature type="domain" description="Reverse transcriptase/retrotransposon-derived protein RNase H-like" evidence="3">
    <location>
        <begin position="562"/>
        <end position="658"/>
    </location>
</feature>
<dbReference type="CDD" id="cd00303">
    <property type="entry name" value="retropepsin_like"/>
    <property type="match status" value="1"/>
</dbReference>
<protein>
    <submittedName>
        <fullName evidence="4">Retrovirus-related Pol polyprotein from transposon opus</fullName>
    </submittedName>
</protein>
<feature type="compositionally biased region" description="Basic and acidic residues" evidence="1">
    <location>
        <begin position="264"/>
        <end position="275"/>
    </location>
</feature>
<dbReference type="Pfam" id="PF00078">
    <property type="entry name" value="RVT_1"/>
    <property type="match status" value="1"/>
</dbReference>
<dbReference type="InterPro" id="IPR043502">
    <property type="entry name" value="DNA/RNA_pol_sf"/>
</dbReference>
<dbReference type="PANTHER" id="PTHR48475:SF2">
    <property type="entry name" value="RIBONUCLEASE H"/>
    <property type="match status" value="1"/>
</dbReference>